<keyword evidence="1" id="KW-0808">Transferase</keyword>
<dbReference type="Gene3D" id="1.20.5.1930">
    <property type="match status" value="1"/>
</dbReference>
<dbReference type="OrthoDB" id="5241249at2"/>
<dbReference type="SUPFAM" id="SSF55781">
    <property type="entry name" value="GAF domain-like"/>
    <property type="match status" value="2"/>
</dbReference>
<evidence type="ECO:0000256" key="3">
    <source>
        <dbReference type="ARBA" id="ARBA00023012"/>
    </source>
</evidence>
<evidence type="ECO:0000259" key="4">
    <source>
        <dbReference type="SMART" id="SM00065"/>
    </source>
</evidence>
<dbReference type="AlphaFoldDB" id="A0A0K0X8Y7"/>
<evidence type="ECO:0000256" key="2">
    <source>
        <dbReference type="ARBA" id="ARBA00022777"/>
    </source>
</evidence>
<dbReference type="InterPro" id="IPR011712">
    <property type="entry name" value="Sig_transdc_His_kin_sub3_dim/P"/>
</dbReference>
<dbReference type="Pfam" id="PF13185">
    <property type="entry name" value="GAF_2"/>
    <property type="match status" value="1"/>
</dbReference>
<name>A0A0K0X8Y7_MYCGD</name>
<dbReference type="Pfam" id="PF01590">
    <property type="entry name" value="GAF"/>
    <property type="match status" value="1"/>
</dbReference>
<keyword evidence="3" id="KW-0902">Two-component regulatory system</keyword>
<dbReference type="PANTHER" id="PTHR24421">
    <property type="entry name" value="NITRATE/NITRITE SENSOR PROTEIN NARX-RELATED"/>
    <property type="match status" value="1"/>
</dbReference>
<feature type="domain" description="GAF" evidence="4">
    <location>
        <begin position="176"/>
        <end position="325"/>
    </location>
</feature>
<evidence type="ECO:0000313" key="7">
    <source>
        <dbReference type="Proteomes" id="UP000062255"/>
    </source>
</evidence>
<dbReference type="Gene3D" id="3.30.450.40">
    <property type="match status" value="2"/>
</dbReference>
<evidence type="ECO:0000256" key="1">
    <source>
        <dbReference type="ARBA" id="ARBA00022679"/>
    </source>
</evidence>
<dbReference type="KEGG" id="mgo:AFA91_20400"/>
<dbReference type="InterPro" id="IPR036890">
    <property type="entry name" value="HATPase_C_sf"/>
</dbReference>
<gene>
    <name evidence="6" type="ORF">AFA91_20400</name>
</gene>
<dbReference type="STRING" id="134601.AFA91_20400"/>
<dbReference type="InterPro" id="IPR029016">
    <property type="entry name" value="GAF-like_dom_sf"/>
</dbReference>
<dbReference type="InterPro" id="IPR003018">
    <property type="entry name" value="GAF"/>
</dbReference>
<dbReference type="GO" id="GO:0016020">
    <property type="term" value="C:membrane"/>
    <property type="evidence" value="ECO:0007669"/>
    <property type="project" value="InterPro"/>
</dbReference>
<organism evidence="6 7">
    <name type="scientific">Mycolicibacterium goodii</name>
    <name type="common">Mycobacterium goodii</name>
    <dbReference type="NCBI Taxonomy" id="134601"/>
    <lineage>
        <taxon>Bacteria</taxon>
        <taxon>Bacillati</taxon>
        <taxon>Actinomycetota</taxon>
        <taxon>Actinomycetes</taxon>
        <taxon>Mycobacteriales</taxon>
        <taxon>Mycobacteriaceae</taxon>
        <taxon>Mycolicibacterium</taxon>
    </lineage>
</organism>
<dbReference type="EMBL" id="CP012150">
    <property type="protein sequence ID" value="AKS33855.1"/>
    <property type="molecule type" value="Genomic_DNA"/>
</dbReference>
<dbReference type="PANTHER" id="PTHR24421:SF56">
    <property type="entry name" value="OXYGEN SENSOR HISTIDINE KINASE RESPONSE REGULATOR DOST"/>
    <property type="match status" value="1"/>
</dbReference>
<dbReference type="Proteomes" id="UP000062255">
    <property type="component" value="Chromosome"/>
</dbReference>
<evidence type="ECO:0000259" key="5">
    <source>
        <dbReference type="SMART" id="SM00387"/>
    </source>
</evidence>
<dbReference type="Pfam" id="PF07730">
    <property type="entry name" value="HisKA_3"/>
    <property type="match status" value="1"/>
</dbReference>
<dbReference type="InterPro" id="IPR050482">
    <property type="entry name" value="Sensor_HK_TwoCompSys"/>
</dbReference>
<dbReference type="SMART" id="SM00065">
    <property type="entry name" value="GAF"/>
    <property type="match status" value="2"/>
</dbReference>
<protein>
    <submittedName>
        <fullName evidence="6">Histidine kinase</fullName>
    </submittedName>
</protein>
<evidence type="ECO:0000313" key="6">
    <source>
        <dbReference type="EMBL" id="AKS33855.1"/>
    </source>
</evidence>
<dbReference type="Pfam" id="PF02518">
    <property type="entry name" value="HATPase_c"/>
    <property type="match status" value="1"/>
</dbReference>
<dbReference type="SMART" id="SM00387">
    <property type="entry name" value="HATPase_c"/>
    <property type="match status" value="1"/>
</dbReference>
<dbReference type="Gene3D" id="3.30.565.10">
    <property type="entry name" value="Histidine kinase-like ATPase, C-terminal domain"/>
    <property type="match status" value="1"/>
</dbReference>
<dbReference type="GO" id="GO:0046983">
    <property type="term" value="F:protein dimerization activity"/>
    <property type="evidence" value="ECO:0007669"/>
    <property type="project" value="InterPro"/>
</dbReference>
<feature type="domain" description="GAF" evidence="4">
    <location>
        <begin position="16"/>
        <end position="154"/>
    </location>
</feature>
<proteinExistence type="predicted"/>
<dbReference type="PATRIC" id="fig|134601.6.peg.4218"/>
<dbReference type="GO" id="GO:0000155">
    <property type="term" value="F:phosphorelay sensor kinase activity"/>
    <property type="evidence" value="ECO:0007669"/>
    <property type="project" value="InterPro"/>
</dbReference>
<feature type="domain" description="Histidine kinase/HSP90-like ATPase" evidence="5">
    <location>
        <begin position="435"/>
        <end position="525"/>
    </location>
</feature>
<sequence>MTMLLQDMAFLDAGPELEATLQRIVDAAMRVSGAGHGAVGLCAPGGELTYVVPEPDPGSPDRELLELLLHRKDPLRIDGRHGCPDAAELPELHPPVCAVLGVPLISHGEALGSLYVADSRSRFAFTDADVGAVEAFASVAADVVRSVRHVAKVRTMARWVIASREITTALLAMPDADGSPLRLIVERAAELTAANQAVILVPSESDRAPQDVESLTIAVAVGERADEVEGQQVPVTQSTSGRVFRTGESMMTDEFRYPISSFTDQGVRPAIVVPLSASAQNLGVIAVARGIGDPPFDADEMAIMEDFAHHAAVALTLCRANEQARRLTVLSDRERIARDLHDHVIQRLFLAGMDLQGTIARAKSGTVATRLSRTVDDLQSIIDEIRTAIFDLQSPAADAMSFRQRIQAAVAAVTDNSPLATTVRISGSIVSVDPALADDAEAVIIEAVSNAVRHSGATSVTISIDVTDHLEIEVTDNGRGIPANPKRCSGLQNLRTRAQHAGGSFQITSTGGRGTHVRWTAPLRAC</sequence>
<reference evidence="6 7" key="1">
    <citation type="submission" date="2015-07" db="EMBL/GenBank/DDBJ databases">
        <title>Complete genome sequence of Mycobacterium goodii X7B, a facultative thermophilic biodesulfurizing bacterium.</title>
        <authorList>
            <person name="Yu B."/>
            <person name="Li F."/>
            <person name="Xu P."/>
        </authorList>
    </citation>
    <scope>NUCLEOTIDE SEQUENCE [LARGE SCALE GENOMIC DNA]</scope>
    <source>
        <strain evidence="6 7">X7B</strain>
    </source>
</reference>
<dbReference type="SUPFAM" id="SSF55874">
    <property type="entry name" value="ATPase domain of HSP90 chaperone/DNA topoisomerase II/histidine kinase"/>
    <property type="match status" value="1"/>
</dbReference>
<accession>A0A0K0X8Y7</accession>
<keyword evidence="2 6" id="KW-0418">Kinase</keyword>
<dbReference type="InterPro" id="IPR003594">
    <property type="entry name" value="HATPase_dom"/>
</dbReference>
<dbReference type="CDD" id="cd16917">
    <property type="entry name" value="HATPase_UhpB-NarQ-NarX-like"/>
    <property type="match status" value="1"/>
</dbReference>